<name>A0AAN1WL58_9GAMM</name>
<dbReference type="Pfam" id="PF11964">
    <property type="entry name" value="SpoIIAA-like"/>
    <property type="match status" value="1"/>
</dbReference>
<organism evidence="1 2">
    <name type="scientific">Marinagarivorans cellulosilyticus</name>
    <dbReference type="NCBI Taxonomy" id="2721545"/>
    <lineage>
        <taxon>Bacteria</taxon>
        <taxon>Pseudomonadati</taxon>
        <taxon>Pseudomonadota</taxon>
        <taxon>Gammaproteobacteria</taxon>
        <taxon>Cellvibrionales</taxon>
        <taxon>Cellvibrionaceae</taxon>
        <taxon>Marinagarivorans</taxon>
    </lineage>
</organism>
<protein>
    <recommendedName>
        <fullName evidence="3">STAS/SEC14 domain-containing protein</fullName>
    </recommendedName>
</protein>
<evidence type="ECO:0008006" key="3">
    <source>
        <dbReference type="Google" id="ProtNLM"/>
    </source>
</evidence>
<dbReference type="InterPro" id="IPR038396">
    <property type="entry name" value="SpoIIAA-like_sf"/>
</dbReference>
<dbReference type="EMBL" id="AP023086">
    <property type="protein sequence ID" value="BCD99628.1"/>
    <property type="molecule type" value="Genomic_DNA"/>
</dbReference>
<dbReference type="Proteomes" id="UP001320119">
    <property type="component" value="Chromosome"/>
</dbReference>
<evidence type="ECO:0000313" key="2">
    <source>
        <dbReference type="Proteomes" id="UP001320119"/>
    </source>
</evidence>
<dbReference type="AlphaFoldDB" id="A0AAN1WL58"/>
<dbReference type="KEGG" id="marq:MARGE09_P3830"/>
<sequence>MTANLRHGLSLGIERTGQQFYVTLKAVGKLTHDDYSKMTPMLDAALGAVSSPSVNMLIDAAELDGWELRAAWDDFKLGLKHGNHFEKVAIVGNKRWQDLVAKLGSWFIAGEARAFTNMTDALAWLADSEARG</sequence>
<dbReference type="SUPFAM" id="SSF52091">
    <property type="entry name" value="SpoIIaa-like"/>
    <property type="match status" value="1"/>
</dbReference>
<proteinExistence type="predicted"/>
<dbReference type="Gene3D" id="3.40.50.10600">
    <property type="entry name" value="SpoIIaa-like domains"/>
    <property type="match status" value="1"/>
</dbReference>
<dbReference type="InterPro" id="IPR021866">
    <property type="entry name" value="SpoIIAA-like"/>
</dbReference>
<evidence type="ECO:0000313" key="1">
    <source>
        <dbReference type="EMBL" id="BCD99628.1"/>
    </source>
</evidence>
<accession>A0AAN1WL58</accession>
<reference evidence="1 2" key="1">
    <citation type="journal article" date="2022" name="IScience">
        <title>An ultrasensitive nanofiber-based assay for enzymatic hydrolysis and deep-sea microbial degradation of cellulose.</title>
        <authorList>
            <person name="Tsudome M."/>
            <person name="Tachioka M."/>
            <person name="Miyazaki M."/>
            <person name="Uchimura K."/>
            <person name="Tsuda M."/>
            <person name="Takaki Y."/>
            <person name="Deguchi S."/>
        </authorList>
    </citation>
    <scope>NUCLEOTIDE SEQUENCE [LARGE SCALE GENOMIC DNA]</scope>
    <source>
        <strain evidence="1 2">GE09</strain>
    </source>
</reference>
<gene>
    <name evidence="1" type="ORF">MARGE09_P3830</name>
</gene>
<keyword evidence="2" id="KW-1185">Reference proteome</keyword>
<dbReference type="InterPro" id="IPR036513">
    <property type="entry name" value="STAS_dom_sf"/>
</dbReference>
<dbReference type="RefSeq" id="WP_236984894.1">
    <property type="nucleotide sequence ID" value="NZ_AP023086.1"/>
</dbReference>